<dbReference type="CDD" id="cd06170">
    <property type="entry name" value="LuxR_C_like"/>
    <property type="match status" value="1"/>
</dbReference>
<organism evidence="5 6">
    <name type="scientific">Nonomuraea turkmeniaca</name>
    <dbReference type="NCBI Taxonomy" id="103838"/>
    <lineage>
        <taxon>Bacteria</taxon>
        <taxon>Bacillati</taxon>
        <taxon>Actinomycetota</taxon>
        <taxon>Actinomycetes</taxon>
        <taxon>Streptosporangiales</taxon>
        <taxon>Streptosporangiaceae</taxon>
        <taxon>Nonomuraea</taxon>
    </lineage>
</organism>
<proteinExistence type="predicted"/>
<evidence type="ECO:0000259" key="4">
    <source>
        <dbReference type="PROSITE" id="PS50043"/>
    </source>
</evidence>
<keyword evidence="3" id="KW-0175">Coiled coil</keyword>
<dbReference type="PANTHER" id="PTHR16305:SF35">
    <property type="entry name" value="TRANSCRIPTIONAL ACTIVATOR DOMAIN"/>
    <property type="match status" value="1"/>
</dbReference>
<dbReference type="AlphaFoldDB" id="A0A5S4FA86"/>
<dbReference type="PANTHER" id="PTHR16305">
    <property type="entry name" value="TESTICULAR SOLUBLE ADENYLYL CYCLASE"/>
    <property type="match status" value="1"/>
</dbReference>
<dbReference type="Pfam" id="PF13191">
    <property type="entry name" value="AAA_16"/>
    <property type="match status" value="1"/>
</dbReference>
<dbReference type="SUPFAM" id="SSF46894">
    <property type="entry name" value="C-terminal effector domain of the bipartite response regulators"/>
    <property type="match status" value="1"/>
</dbReference>
<dbReference type="InterPro" id="IPR041664">
    <property type="entry name" value="AAA_16"/>
</dbReference>
<keyword evidence="2" id="KW-0067">ATP-binding</keyword>
<dbReference type="InterPro" id="IPR027417">
    <property type="entry name" value="P-loop_NTPase"/>
</dbReference>
<evidence type="ECO:0000256" key="3">
    <source>
        <dbReference type="SAM" id="Coils"/>
    </source>
</evidence>
<protein>
    <recommendedName>
        <fullName evidence="4">HTH luxR-type domain-containing protein</fullName>
    </recommendedName>
</protein>
<dbReference type="Proteomes" id="UP000309128">
    <property type="component" value="Unassembled WGS sequence"/>
</dbReference>
<dbReference type="PRINTS" id="PR00038">
    <property type="entry name" value="HTHLUXR"/>
</dbReference>
<comment type="caution">
    <text evidence="5">The sequence shown here is derived from an EMBL/GenBank/DDBJ whole genome shotgun (WGS) entry which is preliminary data.</text>
</comment>
<dbReference type="EMBL" id="VCKY01000122">
    <property type="protein sequence ID" value="TMR13436.1"/>
    <property type="molecule type" value="Genomic_DNA"/>
</dbReference>
<keyword evidence="1" id="KW-0547">Nucleotide-binding</keyword>
<dbReference type="SMART" id="SM00421">
    <property type="entry name" value="HTH_LUXR"/>
    <property type="match status" value="1"/>
</dbReference>
<feature type="domain" description="HTH luxR-type" evidence="4">
    <location>
        <begin position="822"/>
        <end position="887"/>
    </location>
</feature>
<evidence type="ECO:0000256" key="1">
    <source>
        <dbReference type="ARBA" id="ARBA00022741"/>
    </source>
</evidence>
<dbReference type="GO" id="GO:0005737">
    <property type="term" value="C:cytoplasm"/>
    <property type="evidence" value="ECO:0007669"/>
    <property type="project" value="TreeGrafter"/>
</dbReference>
<evidence type="ECO:0000256" key="2">
    <source>
        <dbReference type="ARBA" id="ARBA00022840"/>
    </source>
</evidence>
<dbReference type="GO" id="GO:0005524">
    <property type="term" value="F:ATP binding"/>
    <property type="evidence" value="ECO:0007669"/>
    <property type="project" value="UniProtKB-KW"/>
</dbReference>
<dbReference type="GO" id="GO:0006355">
    <property type="term" value="P:regulation of DNA-templated transcription"/>
    <property type="evidence" value="ECO:0007669"/>
    <property type="project" value="InterPro"/>
</dbReference>
<dbReference type="SUPFAM" id="SSF48452">
    <property type="entry name" value="TPR-like"/>
    <property type="match status" value="1"/>
</dbReference>
<dbReference type="InterPro" id="IPR000792">
    <property type="entry name" value="Tscrpt_reg_LuxR_C"/>
</dbReference>
<dbReference type="InterPro" id="IPR011990">
    <property type="entry name" value="TPR-like_helical_dom_sf"/>
</dbReference>
<keyword evidence="6" id="KW-1185">Reference proteome</keyword>
<name>A0A5S4FA86_9ACTN</name>
<evidence type="ECO:0000313" key="6">
    <source>
        <dbReference type="Proteomes" id="UP000309128"/>
    </source>
</evidence>
<dbReference type="InterPro" id="IPR036388">
    <property type="entry name" value="WH-like_DNA-bd_sf"/>
</dbReference>
<dbReference type="Pfam" id="PF00196">
    <property type="entry name" value="GerE"/>
    <property type="match status" value="1"/>
</dbReference>
<sequence length="900" mass="95898">MRFARPGAGKRFIGGSDMRGREREWRHVVGLLRVLRRRGGTLLVDGEPGAGRSRLLAEAAAEASARGIDVVRGGVAELGELVPCGVLLEALDLGAEPEDAVPVGSGTRLLDRLKAAFDARAPLLAVLDDLHRADPVTLKILRTLHELLADRPVGWLLSRSTAVRDCPAAALFNLLERHGARRTTLAPLSPDAVTELATDTLGERPDAATQALVAAAGGNPLLITELLAGLRDEGLLRAAAPGGRLPAQLRTVVRNWVDPLGAEARSLVETVAVLGGSLSLEHATSLLGTTPAALLPAMEESTAAGVLVVTAHGLAFRHELVRDVVATWVPPPVREAVLEQFGVLEDAVTAAAPAVAAMDAAIADGRLREAERMVRRRLAHHGSVPVMAELRSLLSEIMYLTGRGEEAVREAETVLAVPGLPEHVRDRVILVRLYAVTRRRSGGVAAAYANEVLEERSRHGPAATAAALIARATAEREEGRFETALALAEEARRLTEDARRLAEDARRLADDARRLAEDAHRPAEEAPVGADRTEQRRYEVCLATAALLTDVYRLDEARTLLRQVRKDMYAGGHLAWAADAAALEARAELAAGRLDGATDEAERALDLAGALDTPLSAAAAGAVLAAVALRRGDLREATRHVADPPEGSLESRTRHTLLAAQITEARDGPRSAMSLLAGLSWPLALAMEPTAGPWLVRAALGAEDRAAAESVAAAADTLSRANTELPALAASAAHAWGLLAGDRDALARAAGQAVDVWARGSAEEDLGVALEAAGQREKATMSLDRALAAYAETGAVRDAARIRQRLRGMGVRHRHWNSAKRPASGWDSLTETEYTVSLLVVDGWTNRQIAEQMFISVHTVTFHLRQVYRKLSINSRVELARLAVAQGRVDPGRANDGRRD</sequence>
<evidence type="ECO:0000313" key="5">
    <source>
        <dbReference type="EMBL" id="TMR13436.1"/>
    </source>
</evidence>
<dbReference type="SUPFAM" id="SSF52540">
    <property type="entry name" value="P-loop containing nucleoside triphosphate hydrolases"/>
    <property type="match status" value="1"/>
</dbReference>
<dbReference type="OrthoDB" id="8482304at2"/>
<accession>A0A5S4FA86</accession>
<dbReference type="GO" id="GO:0003677">
    <property type="term" value="F:DNA binding"/>
    <property type="evidence" value="ECO:0007669"/>
    <property type="project" value="InterPro"/>
</dbReference>
<gene>
    <name evidence="5" type="ORF">ETD86_30815</name>
</gene>
<dbReference type="GO" id="GO:0004016">
    <property type="term" value="F:adenylate cyclase activity"/>
    <property type="evidence" value="ECO:0007669"/>
    <property type="project" value="TreeGrafter"/>
</dbReference>
<feature type="coiled-coil region" evidence="3">
    <location>
        <begin position="484"/>
        <end position="518"/>
    </location>
</feature>
<dbReference type="InterPro" id="IPR016032">
    <property type="entry name" value="Sig_transdc_resp-reg_C-effctor"/>
</dbReference>
<dbReference type="Gene3D" id="1.10.10.10">
    <property type="entry name" value="Winged helix-like DNA-binding domain superfamily/Winged helix DNA-binding domain"/>
    <property type="match status" value="1"/>
</dbReference>
<dbReference type="PROSITE" id="PS50043">
    <property type="entry name" value="HTH_LUXR_2"/>
    <property type="match status" value="1"/>
</dbReference>
<reference evidence="5 6" key="1">
    <citation type="submission" date="2019-05" db="EMBL/GenBank/DDBJ databases">
        <title>Draft genome sequence of Nonomuraea turkmeniaca DSM 43926.</title>
        <authorList>
            <person name="Saricaoglu S."/>
            <person name="Isik K."/>
        </authorList>
    </citation>
    <scope>NUCLEOTIDE SEQUENCE [LARGE SCALE GENOMIC DNA]</scope>
    <source>
        <strain evidence="5 6">DSM 43926</strain>
    </source>
</reference>